<evidence type="ECO:0000313" key="3">
    <source>
        <dbReference type="EMBL" id="RKS77333.1"/>
    </source>
</evidence>
<organism evidence="3 4">
    <name type="scientific">Motilibacter peucedani</name>
    <dbReference type="NCBI Taxonomy" id="598650"/>
    <lineage>
        <taxon>Bacteria</taxon>
        <taxon>Bacillati</taxon>
        <taxon>Actinomycetota</taxon>
        <taxon>Actinomycetes</taxon>
        <taxon>Motilibacterales</taxon>
        <taxon>Motilibacteraceae</taxon>
        <taxon>Motilibacter</taxon>
    </lineage>
</organism>
<dbReference type="RefSeq" id="WP_121192392.1">
    <property type="nucleotide sequence ID" value="NZ_RBWV01000010.1"/>
</dbReference>
<keyword evidence="1" id="KW-0175">Coiled coil</keyword>
<keyword evidence="4" id="KW-1185">Reference proteome</keyword>
<reference evidence="3 4" key="1">
    <citation type="submission" date="2018-10" db="EMBL/GenBank/DDBJ databases">
        <title>Genomic Encyclopedia of Archaeal and Bacterial Type Strains, Phase II (KMG-II): from individual species to whole genera.</title>
        <authorList>
            <person name="Goeker M."/>
        </authorList>
    </citation>
    <scope>NUCLEOTIDE SEQUENCE [LARGE SCALE GENOMIC DNA]</scope>
    <source>
        <strain evidence="3 4">RP-AC37</strain>
    </source>
</reference>
<accession>A0A420XR03</accession>
<evidence type="ECO:0000256" key="2">
    <source>
        <dbReference type="SAM" id="MobiDB-lite"/>
    </source>
</evidence>
<dbReference type="InParanoid" id="A0A420XR03"/>
<feature type="compositionally biased region" description="Low complexity" evidence="2">
    <location>
        <begin position="172"/>
        <end position="183"/>
    </location>
</feature>
<proteinExistence type="predicted"/>
<dbReference type="OrthoDB" id="3291843at2"/>
<evidence type="ECO:0000313" key="4">
    <source>
        <dbReference type="Proteomes" id="UP000281955"/>
    </source>
</evidence>
<gene>
    <name evidence="3" type="ORF">CLV35_1018</name>
</gene>
<dbReference type="AlphaFoldDB" id="A0A420XR03"/>
<evidence type="ECO:0000256" key="1">
    <source>
        <dbReference type="SAM" id="Coils"/>
    </source>
</evidence>
<dbReference type="EMBL" id="RBWV01000010">
    <property type="protein sequence ID" value="RKS77333.1"/>
    <property type="molecule type" value="Genomic_DNA"/>
</dbReference>
<feature type="coiled-coil region" evidence="1">
    <location>
        <begin position="55"/>
        <end position="86"/>
    </location>
</feature>
<evidence type="ECO:0008006" key="5">
    <source>
        <dbReference type="Google" id="ProtNLM"/>
    </source>
</evidence>
<protein>
    <recommendedName>
        <fullName evidence="5">Cell division septum initiation protein DivIVA</fullName>
    </recommendedName>
</protein>
<name>A0A420XR03_9ACTN</name>
<sequence>MDVHTKLDELTELVTEARSMPMSASCILNRSEVLALLDEVRELLPEELHHAEALLEERETVVEEGRREAERLVEEARAEQTRLVSEEEVVEEAHRHAAQVVADAQELSARMRSETDDYVDAKLANFEVVLGKTLAAVSRGREKLRDRAELGDLDDDAAAEAYPAGGDGYGAAGYDEPGGYAGR</sequence>
<comment type="caution">
    <text evidence="3">The sequence shown here is derived from an EMBL/GenBank/DDBJ whole genome shotgun (WGS) entry which is preliminary data.</text>
</comment>
<dbReference type="Proteomes" id="UP000281955">
    <property type="component" value="Unassembled WGS sequence"/>
</dbReference>
<feature type="region of interest" description="Disordered" evidence="2">
    <location>
        <begin position="155"/>
        <end position="183"/>
    </location>
</feature>